<proteinExistence type="predicted"/>
<evidence type="ECO:0000313" key="1">
    <source>
        <dbReference type="EMBL" id="AMW04724.1"/>
    </source>
</evidence>
<dbReference type="EMBL" id="CP011454">
    <property type="protein sequence ID" value="AMW04724.1"/>
    <property type="molecule type" value="Genomic_DNA"/>
</dbReference>
<dbReference type="KEGG" id="gph:GEMMAAP_07480"/>
<reference evidence="1 2" key="2">
    <citation type="journal article" date="2016" name="Environ. Microbiol. Rep.">
        <title>Metagenomic evidence for the presence of phototrophic Gemmatimonadetes bacteria in diverse environments.</title>
        <authorList>
            <person name="Zeng Y."/>
            <person name="Baumbach J."/>
            <person name="Barbosa E.G."/>
            <person name="Azevedo V."/>
            <person name="Zhang C."/>
            <person name="Koblizek M."/>
        </authorList>
    </citation>
    <scope>NUCLEOTIDE SEQUENCE [LARGE SCALE GENOMIC DNA]</scope>
    <source>
        <strain evidence="1 2">AP64</strain>
    </source>
</reference>
<evidence type="ECO:0008006" key="3">
    <source>
        <dbReference type="Google" id="ProtNLM"/>
    </source>
</evidence>
<keyword evidence="2" id="KW-1185">Reference proteome</keyword>
<dbReference type="CDD" id="cd12105">
    <property type="entry name" value="HmuY"/>
    <property type="match status" value="2"/>
</dbReference>
<dbReference type="STRING" id="1379270.GEMMAAP_07480"/>
<gene>
    <name evidence="1" type="ORF">GEMMAAP_07480</name>
</gene>
<accession>A0A143BJW7</accession>
<evidence type="ECO:0000313" key="2">
    <source>
        <dbReference type="Proteomes" id="UP000076404"/>
    </source>
</evidence>
<dbReference type="Pfam" id="PF14064">
    <property type="entry name" value="HmuY"/>
    <property type="match status" value="1"/>
</dbReference>
<reference evidence="1 2" key="1">
    <citation type="journal article" date="2014" name="Proc. Natl. Acad. Sci. U.S.A.">
        <title>Functional type 2 photosynthetic reaction centers found in the rare bacterial phylum Gemmatimonadetes.</title>
        <authorList>
            <person name="Zeng Y."/>
            <person name="Feng F."/>
            <person name="Medova H."/>
            <person name="Dean J."/>
            <person name="Koblizek M."/>
        </authorList>
    </citation>
    <scope>NUCLEOTIDE SEQUENCE [LARGE SCALE GENOMIC DNA]</scope>
    <source>
        <strain evidence="1 2">AP64</strain>
    </source>
</reference>
<name>A0A143BJW7_9BACT</name>
<dbReference type="InterPro" id="IPR025921">
    <property type="entry name" value="HmuY"/>
</dbReference>
<dbReference type="AlphaFoldDB" id="A0A143BJW7"/>
<dbReference type="Proteomes" id="UP000076404">
    <property type="component" value="Chromosome"/>
</dbReference>
<organism evidence="1 2">
    <name type="scientific">Gemmatimonas phototrophica</name>
    <dbReference type="NCBI Taxonomy" id="1379270"/>
    <lineage>
        <taxon>Bacteria</taxon>
        <taxon>Pseudomonadati</taxon>
        <taxon>Gemmatimonadota</taxon>
        <taxon>Gemmatimonadia</taxon>
        <taxon>Gemmatimonadales</taxon>
        <taxon>Gemmatimonadaceae</taxon>
        <taxon>Gemmatimonas</taxon>
    </lineage>
</organism>
<protein>
    <recommendedName>
        <fullName evidence="3">HmuY protein</fullName>
    </recommendedName>
</protein>
<dbReference type="eggNOG" id="ENOG50329IF">
    <property type="taxonomic scope" value="Bacteria"/>
</dbReference>
<sequence>MLPTLPALCSVLNLRRALRVAFAPVVGMALLTACEGEADPTGPGGQIREPAINEVITSAPLNASSNDTLVYFSFNTGTLVSRTADWDLALRRYEVRLNSPANGGTKNVLGYALANNQNATNAEVLAFTRAGTLAAFDALRDAQIPADSQFVTDRLANSPQAHIVLGGIPVANAAQFWKVRLSNGQFAVMRNARIKFTGFVTDTIYIESRLQTGSTLGPVQTVAVAPGGTTRAISLTTNAVVTPNGCNWDVQFNPDQRQLAITVNTACNVGTFPGTASPTFAAATSASDAPQYAAYLSQLVGPIPNSILDTKAPFRYDLTGQQRLHPAFNTYFAKIDTRVWKFQVIDYYSNTGVAGYPTIRYSRIR</sequence>